<feature type="compositionally biased region" description="Low complexity" evidence="1">
    <location>
        <begin position="114"/>
        <end position="133"/>
    </location>
</feature>
<keyword evidence="3" id="KW-1185">Reference proteome</keyword>
<dbReference type="EMBL" id="JBJUIK010000004">
    <property type="protein sequence ID" value="KAL3530960.1"/>
    <property type="molecule type" value="Genomic_DNA"/>
</dbReference>
<sequence length="200" mass="21979">MSDFPIKIKPIKAKSEVKLPSSKPRQNPSNEVYYGDSSVAIPFRWESQPGTPKVNFHESPPLPPLTPPPSYQCSPARKSATKKHHQVAVNSNSSGILHSFLPKLILIKKSNVQSKSPSLSSSPSSSDSVRSSPFTTASKSSWARGPGQQRRRLSFSNSSRRKLEDEDDEDESHVSSLCFRNSRGCSASVIKLLLGRQYAA</sequence>
<organism evidence="2 3">
    <name type="scientific">Cinchona calisaya</name>
    <dbReference type="NCBI Taxonomy" id="153742"/>
    <lineage>
        <taxon>Eukaryota</taxon>
        <taxon>Viridiplantae</taxon>
        <taxon>Streptophyta</taxon>
        <taxon>Embryophyta</taxon>
        <taxon>Tracheophyta</taxon>
        <taxon>Spermatophyta</taxon>
        <taxon>Magnoliopsida</taxon>
        <taxon>eudicotyledons</taxon>
        <taxon>Gunneridae</taxon>
        <taxon>Pentapetalae</taxon>
        <taxon>asterids</taxon>
        <taxon>lamiids</taxon>
        <taxon>Gentianales</taxon>
        <taxon>Rubiaceae</taxon>
        <taxon>Cinchonoideae</taxon>
        <taxon>Cinchoneae</taxon>
        <taxon>Cinchona</taxon>
    </lineage>
</organism>
<evidence type="ECO:0000313" key="3">
    <source>
        <dbReference type="Proteomes" id="UP001630127"/>
    </source>
</evidence>
<evidence type="ECO:0000256" key="1">
    <source>
        <dbReference type="SAM" id="MobiDB-lite"/>
    </source>
</evidence>
<evidence type="ECO:0000313" key="2">
    <source>
        <dbReference type="EMBL" id="KAL3530960.1"/>
    </source>
</evidence>
<dbReference type="PANTHER" id="PTHR33257:SF46">
    <property type="entry name" value="OVATE FAMILY PROTEIN"/>
    <property type="match status" value="1"/>
</dbReference>
<feature type="region of interest" description="Disordered" evidence="1">
    <location>
        <begin position="112"/>
        <end position="173"/>
    </location>
</feature>
<comment type="caution">
    <text evidence="2">The sequence shown here is derived from an EMBL/GenBank/DDBJ whole genome shotgun (WGS) entry which is preliminary data.</text>
</comment>
<accession>A0ABD3AGJ1</accession>
<name>A0ABD3AGJ1_9GENT</name>
<dbReference type="Proteomes" id="UP001630127">
    <property type="component" value="Unassembled WGS sequence"/>
</dbReference>
<dbReference type="AlphaFoldDB" id="A0ABD3AGJ1"/>
<proteinExistence type="predicted"/>
<protein>
    <submittedName>
        <fullName evidence="2">Uncharacterized protein</fullName>
    </submittedName>
</protein>
<feature type="compositionally biased region" description="Pro residues" evidence="1">
    <location>
        <begin position="60"/>
        <end position="70"/>
    </location>
</feature>
<dbReference type="PANTHER" id="PTHR33257">
    <property type="entry name" value="OS05G0165500 PROTEIN"/>
    <property type="match status" value="1"/>
</dbReference>
<reference evidence="2 3" key="1">
    <citation type="submission" date="2024-11" db="EMBL/GenBank/DDBJ databases">
        <title>A near-complete genome assembly of Cinchona calisaya.</title>
        <authorList>
            <person name="Lian D.C."/>
            <person name="Zhao X.W."/>
            <person name="Wei L."/>
        </authorList>
    </citation>
    <scope>NUCLEOTIDE SEQUENCE [LARGE SCALE GENOMIC DNA]</scope>
    <source>
        <tissue evidence="2">Nenye</tissue>
    </source>
</reference>
<feature type="region of interest" description="Disordered" evidence="1">
    <location>
        <begin position="44"/>
        <end position="87"/>
    </location>
</feature>
<gene>
    <name evidence="2" type="ORF">ACH5RR_010282</name>
</gene>